<dbReference type="Gene3D" id="2.40.260.10">
    <property type="entry name" value="Sortase"/>
    <property type="match status" value="1"/>
</dbReference>
<name>A0A1H9GWJ8_9LACT</name>
<evidence type="ECO:0000256" key="1">
    <source>
        <dbReference type="ARBA" id="ARBA00022801"/>
    </source>
</evidence>
<dbReference type="AlphaFoldDB" id="A0A1H9GWJ8"/>
<dbReference type="GO" id="GO:0016787">
    <property type="term" value="F:hydrolase activity"/>
    <property type="evidence" value="ECO:0007669"/>
    <property type="project" value="UniProtKB-KW"/>
</dbReference>
<dbReference type="EMBL" id="FOGF01000001">
    <property type="protein sequence ID" value="SEQ54496.1"/>
    <property type="molecule type" value="Genomic_DNA"/>
</dbReference>
<keyword evidence="3" id="KW-0472">Membrane</keyword>
<organism evidence="4 5">
    <name type="scientific">Granulicatella balaenopterae</name>
    <dbReference type="NCBI Taxonomy" id="137733"/>
    <lineage>
        <taxon>Bacteria</taxon>
        <taxon>Bacillati</taxon>
        <taxon>Bacillota</taxon>
        <taxon>Bacilli</taxon>
        <taxon>Lactobacillales</taxon>
        <taxon>Carnobacteriaceae</taxon>
        <taxon>Granulicatella</taxon>
    </lineage>
</organism>
<keyword evidence="5" id="KW-1185">Reference proteome</keyword>
<proteinExistence type="predicted"/>
<dbReference type="RefSeq" id="WP_177159471.1">
    <property type="nucleotide sequence ID" value="NZ_FOGF01000001.1"/>
</dbReference>
<keyword evidence="1" id="KW-0378">Hydrolase</keyword>
<accession>A0A1H9GWJ8</accession>
<dbReference type="InterPro" id="IPR005754">
    <property type="entry name" value="Sortase"/>
</dbReference>
<dbReference type="InterPro" id="IPR023365">
    <property type="entry name" value="Sortase_dom-sf"/>
</dbReference>
<keyword evidence="3" id="KW-0812">Transmembrane</keyword>
<feature type="active site" description="Proton donor/acceptor" evidence="2">
    <location>
        <position position="134"/>
    </location>
</feature>
<dbReference type="SUPFAM" id="SSF63817">
    <property type="entry name" value="Sortase"/>
    <property type="match status" value="1"/>
</dbReference>
<gene>
    <name evidence="4" type="ORF">SAMN05421767_10172</name>
</gene>
<sequence length="243" mass="28496">MKQNNISVGLIRLVHWLIDEVILLVVIIIFIFSIFSIRQDKQILSQAASNQYSQYSPERDGGASYEELKRLNPDLRGWITIYDTKIDYPVVQNSDEWDYLNRNVLREFSLSGSIYLEKNCSPTYQDAVNILYGHHMAHDGMFGGIDHYEERDYFDTHRKGVLYSDVEKHEIEIFAVFEANAYDWTIYESNPVDMKAYLKELAKRSRYFEGDYDELAQYRIVLLSTCSEAYNDDRHLLAAIIKE</sequence>
<evidence type="ECO:0000256" key="2">
    <source>
        <dbReference type="PIRSR" id="PIRSR605754-1"/>
    </source>
</evidence>
<protein>
    <submittedName>
        <fullName evidence="4">Sortase B</fullName>
    </submittedName>
</protein>
<dbReference type="STRING" id="137733.SAMN05421767_10172"/>
<reference evidence="4 5" key="1">
    <citation type="submission" date="2016-10" db="EMBL/GenBank/DDBJ databases">
        <authorList>
            <person name="de Groot N.N."/>
        </authorList>
    </citation>
    <scope>NUCLEOTIDE SEQUENCE [LARGE SCALE GENOMIC DNA]</scope>
    <source>
        <strain evidence="4 5">DSM 15827</strain>
    </source>
</reference>
<dbReference type="Pfam" id="PF04203">
    <property type="entry name" value="Sortase"/>
    <property type="match status" value="1"/>
</dbReference>
<dbReference type="InterPro" id="IPR009835">
    <property type="entry name" value="SrtB"/>
</dbReference>
<dbReference type="Proteomes" id="UP000198556">
    <property type="component" value="Unassembled WGS sequence"/>
</dbReference>
<evidence type="ECO:0000313" key="5">
    <source>
        <dbReference type="Proteomes" id="UP000198556"/>
    </source>
</evidence>
<feature type="active site" description="Acyl-thioester intermediate" evidence="2">
    <location>
        <position position="226"/>
    </location>
</feature>
<evidence type="ECO:0000256" key="3">
    <source>
        <dbReference type="SAM" id="Phobius"/>
    </source>
</evidence>
<dbReference type="NCBIfam" id="TIGR03064">
    <property type="entry name" value="sortase_srtB"/>
    <property type="match status" value="1"/>
</dbReference>
<feature type="transmembrane region" description="Helical" evidence="3">
    <location>
        <begin position="13"/>
        <end position="35"/>
    </location>
</feature>
<keyword evidence="3" id="KW-1133">Transmembrane helix</keyword>
<dbReference type="CDD" id="cd05826">
    <property type="entry name" value="Sortase_B"/>
    <property type="match status" value="1"/>
</dbReference>
<evidence type="ECO:0000313" key="4">
    <source>
        <dbReference type="EMBL" id="SEQ54496.1"/>
    </source>
</evidence>